<dbReference type="AlphaFoldDB" id="A0A437S8A7"/>
<protein>
    <recommendedName>
        <fullName evidence="9">Endoribonuclease YbeY</fullName>
        <ecNumber evidence="9">3.1.-.-</ecNumber>
    </recommendedName>
</protein>
<comment type="function">
    <text evidence="9">Single strand-specific metallo-endoribonuclease involved in late-stage 70S ribosome quality control and in maturation of the 3' terminus of the 16S rRNA.</text>
</comment>
<dbReference type="PANTHER" id="PTHR46986:SF1">
    <property type="entry name" value="ENDORIBONUCLEASE YBEY, CHLOROPLASTIC"/>
    <property type="match status" value="1"/>
</dbReference>
<keyword evidence="4 9" id="KW-0540">Nuclease</keyword>
<evidence type="ECO:0000256" key="6">
    <source>
        <dbReference type="ARBA" id="ARBA00022759"/>
    </source>
</evidence>
<dbReference type="EC" id="3.1.-.-" evidence="9"/>
<dbReference type="Gene3D" id="3.40.390.30">
    <property type="entry name" value="Metalloproteases ('zincins'), catalytic domain"/>
    <property type="match status" value="1"/>
</dbReference>
<feature type="binding site" evidence="9">
    <location>
        <position position="124"/>
    </location>
    <ligand>
        <name>Zn(2+)</name>
        <dbReference type="ChEBI" id="CHEBI:29105"/>
        <note>catalytic</note>
    </ligand>
</feature>
<evidence type="ECO:0000256" key="4">
    <source>
        <dbReference type="ARBA" id="ARBA00022722"/>
    </source>
</evidence>
<keyword evidence="3 9" id="KW-0698">rRNA processing</keyword>
<dbReference type="GO" id="GO:0005737">
    <property type="term" value="C:cytoplasm"/>
    <property type="evidence" value="ECO:0007669"/>
    <property type="project" value="UniProtKB-SubCell"/>
</dbReference>
<dbReference type="NCBIfam" id="TIGR00043">
    <property type="entry name" value="rRNA maturation RNase YbeY"/>
    <property type="match status" value="1"/>
</dbReference>
<keyword evidence="7 9" id="KW-0378">Hydrolase</keyword>
<keyword evidence="8 9" id="KW-0862">Zinc</keyword>
<evidence type="ECO:0000256" key="9">
    <source>
        <dbReference type="HAMAP-Rule" id="MF_00009"/>
    </source>
</evidence>
<dbReference type="InterPro" id="IPR023091">
    <property type="entry name" value="MetalPrtase_cat_dom_sf_prd"/>
</dbReference>
<comment type="caution">
    <text evidence="10">The sequence shown here is derived from an EMBL/GenBank/DDBJ whole genome shotgun (WGS) entry which is preliminary data.</text>
</comment>
<reference evidence="10 11" key="1">
    <citation type="submission" date="2018-11" db="EMBL/GenBank/DDBJ databases">
        <title>Genome sequencing and assembly of Anaerosphaera sp. nov., GS7-6-2.</title>
        <authorList>
            <person name="Rettenmaier R."/>
            <person name="Liebl W."/>
            <person name="Zverlov V."/>
        </authorList>
    </citation>
    <scope>NUCLEOTIDE SEQUENCE [LARGE SCALE GENOMIC DNA]</scope>
    <source>
        <strain evidence="10 11">GS7-6-2</strain>
    </source>
</reference>
<feature type="binding site" evidence="9">
    <location>
        <position position="114"/>
    </location>
    <ligand>
        <name>Zn(2+)</name>
        <dbReference type="ChEBI" id="CHEBI:29105"/>
        <note>catalytic</note>
    </ligand>
</feature>
<dbReference type="GO" id="GO:0008270">
    <property type="term" value="F:zinc ion binding"/>
    <property type="evidence" value="ECO:0007669"/>
    <property type="project" value="UniProtKB-UniRule"/>
</dbReference>
<comment type="subcellular location">
    <subcellularLocation>
        <location evidence="9">Cytoplasm</location>
    </subcellularLocation>
</comment>
<keyword evidence="5 9" id="KW-0479">Metal-binding</keyword>
<keyword evidence="6 9" id="KW-0255">Endonuclease</keyword>
<evidence type="ECO:0000313" key="11">
    <source>
        <dbReference type="Proteomes" id="UP000288812"/>
    </source>
</evidence>
<evidence type="ECO:0000256" key="5">
    <source>
        <dbReference type="ARBA" id="ARBA00022723"/>
    </source>
</evidence>
<name>A0A437S8A7_9FIRM</name>
<keyword evidence="9" id="KW-0963">Cytoplasm</keyword>
<dbReference type="Proteomes" id="UP000288812">
    <property type="component" value="Unassembled WGS sequence"/>
</dbReference>
<dbReference type="RefSeq" id="WP_127723962.1">
    <property type="nucleotide sequence ID" value="NZ_RLIH01000003.1"/>
</dbReference>
<evidence type="ECO:0000256" key="7">
    <source>
        <dbReference type="ARBA" id="ARBA00022801"/>
    </source>
</evidence>
<evidence type="ECO:0000256" key="8">
    <source>
        <dbReference type="ARBA" id="ARBA00022833"/>
    </source>
</evidence>
<sequence length="148" mass="17413">MNVLFDNRQDEIFIDEYLIELVKNSIKAVVEVEDLEDNIMVSVSFVNSDEIHKLNREFRGVDSSTDVLSFPIDDEFQLEERILGDVVINTQRVIEQAEELGHSNERELSYLTVHSVLHLLGYDHEEESDKILMREREKLVMDKLELYR</sequence>
<keyword evidence="11" id="KW-1185">Reference proteome</keyword>
<evidence type="ECO:0000256" key="1">
    <source>
        <dbReference type="ARBA" id="ARBA00010875"/>
    </source>
</evidence>
<dbReference type="InterPro" id="IPR002036">
    <property type="entry name" value="YbeY"/>
</dbReference>
<dbReference type="OrthoDB" id="9807740at2"/>
<dbReference type="SUPFAM" id="SSF55486">
    <property type="entry name" value="Metalloproteases ('zincins'), catalytic domain"/>
    <property type="match status" value="1"/>
</dbReference>
<dbReference type="Pfam" id="PF02130">
    <property type="entry name" value="YbeY"/>
    <property type="match status" value="1"/>
</dbReference>
<gene>
    <name evidence="9 10" type="primary">ybeY</name>
    <name evidence="10" type="ORF">EF514_03380</name>
</gene>
<comment type="similarity">
    <text evidence="1 9">Belongs to the endoribonuclease YbeY family.</text>
</comment>
<dbReference type="GO" id="GO:0004222">
    <property type="term" value="F:metalloendopeptidase activity"/>
    <property type="evidence" value="ECO:0007669"/>
    <property type="project" value="InterPro"/>
</dbReference>
<dbReference type="GO" id="GO:0004521">
    <property type="term" value="F:RNA endonuclease activity"/>
    <property type="evidence" value="ECO:0007669"/>
    <property type="project" value="UniProtKB-UniRule"/>
</dbReference>
<feature type="binding site" evidence="9">
    <location>
        <position position="118"/>
    </location>
    <ligand>
        <name>Zn(2+)</name>
        <dbReference type="ChEBI" id="CHEBI:29105"/>
        <note>catalytic</note>
    </ligand>
</feature>
<dbReference type="HAMAP" id="MF_00009">
    <property type="entry name" value="Endoribonucl_YbeY"/>
    <property type="match status" value="1"/>
</dbReference>
<dbReference type="InterPro" id="IPR020549">
    <property type="entry name" value="YbeY_CS"/>
</dbReference>
<dbReference type="PANTHER" id="PTHR46986">
    <property type="entry name" value="ENDORIBONUCLEASE YBEY, CHLOROPLASTIC"/>
    <property type="match status" value="1"/>
</dbReference>
<dbReference type="PROSITE" id="PS01306">
    <property type="entry name" value="UPF0054"/>
    <property type="match status" value="1"/>
</dbReference>
<dbReference type="GO" id="GO:0006364">
    <property type="term" value="P:rRNA processing"/>
    <property type="evidence" value="ECO:0007669"/>
    <property type="project" value="UniProtKB-UniRule"/>
</dbReference>
<proteinExistence type="inferred from homology"/>
<evidence type="ECO:0000313" key="10">
    <source>
        <dbReference type="EMBL" id="RVU55325.1"/>
    </source>
</evidence>
<evidence type="ECO:0000256" key="2">
    <source>
        <dbReference type="ARBA" id="ARBA00022517"/>
    </source>
</evidence>
<organism evidence="10 11">
    <name type="scientific">Anaerosphaera multitolerans</name>
    <dbReference type="NCBI Taxonomy" id="2487351"/>
    <lineage>
        <taxon>Bacteria</taxon>
        <taxon>Bacillati</taxon>
        <taxon>Bacillota</taxon>
        <taxon>Tissierellia</taxon>
        <taxon>Tissierellales</taxon>
        <taxon>Peptoniphilaceae</taxon>
        <taxon>Anaerosphaera</taxon>
    </lineage>
</organism>
<accession>A0A437S8A7</accession>
<keyword evidence="2 9" id="KW-0690">Ribosome biogenesis</keyword>
<dbReference type="EMBL" id="RLIH01000003">
    <property type="protein sequence ID" value="RVU55325.1"/>
    <property type="molecule type" value="Genomic_DNA"/>
</dbReference>
<evidence type="ECO:0000256" key="3">
    <source>
        <dbReference type="ARBA" id="ARBA00022552"/>
    </source>
</evidence>
<comment type="cofactor">
    <cofactor evidence="9">
        <name>Zn(2+)</name>
        <dbReference type="ChEBI" id="CHEBI:29105"/>
    </cofactor>
    <text evidence="9">Binds 1 zinc ion.</text>
</comment>